<accession>A0A5R8NB22</accession>
<evidence type="ECO:0000256" key="1">
    <source>
        <dbReference type="SAM" id="MobiDB-lite"/>
    </source>
</evidence>
<dbReference type="RefSeq" id="WP_138452803.1">
    <property type="nucleotide sequence ID" value="NZ_VBUT01000014.1"/>
</dbReference>
<dbReference type="AlphaFoldDB" id="A0A5R8NB22"/>
<evidence type="ECO:0000313" key="2">
    <source>
        <dbReference type="EMBL" id="TLF72909.1"/>
    </source>
</evidence>
<feature type="region of interest" description="Disordered" evidence="1">
    <location>
        <begin position="16"/>
        <end position="71"/>
    </location>
</feature>
<name>A0A5R8NB22_9NOCA</name>
<reference evidence="2 3" key="1">
    <citation type="submission" date="2019-05" db="EMBL/GenBank/DDBJ databases">
        <title>Genomes sequences of two Nocardia cyriacigeorgica environmental isolates, type strains Nocardia asteroides ATCC 19247 and Nocardia cyriacigeorgica DSM 44484.</title>
        <authorList>
            <person name="Vautrin F."/>
            <person name="Bergeron E."/>
            <person name="Dubost A."/>
            <person name="Abrouk D."/>
            <person name="Rodriguez Nava V."/>
            <person name="Pujic P."/>
        </authorList>
    </citation>
    <scope>NUCLEOTIDE SEQUENCE [LARGE SCALE GENOMIC DNA]</scope>
    <source>
        <strain evidence="2 3">EML 446</strain>
    </source>
</reference>
<evidence type="ECO:0008006" key="4">
    <source>
        <dbReference type="Google" id="ProtNLM"/>
    </source>
</evidence>
<organism evidence="2 3">
    <name type="scientific">Nocardia cyriacigeorgica</name>
    <dbReference type="NCBI Taxonomy" id="135487"/>
    <lineage>
        <taxon>Bacteria</taxon>
        <taxon>Bacillati</taxon>
        <taxon>Actinomycetota</taxon>
        <taxon>Actinomycetes</taxon>
        <taxon>Mycobacteriales</taxon>
        <taxon>Nocardiaceae</taxon>
        <taxon>Nocardia</taxon>
    </lineage>
</organism>
<sequence length="115" mass="12676">MARARLRICTVPGCPKAQPERRCPEHQTDYDRHQRATTPTKATRTWAERQRRAGTVAAHRARHGDWCPGWERPAHPATDLTADHRTAIAAGGDPTGPLQVLCRACNAAKGARHAD</sequence>
<protein>
    <recommendedName>
        <fullName evidence="4">HNH endonuclease</fullName>
    </recommendedName>
</protein>
<dbReference type="Proteomes" id="UP000306378">
    <property type="component" value="Unassembled WGS sequence"/>
</dbReference>
<gene>
    <name evidence="2" type="ORF">FEK34_28205</name>
</gene>
<proteinExistence type="predicted"/>
<dbReference type="Gene3D" id="1.10.30.50">
    <property type="match status" value="1"/>
</dbReference>
<comment type="caution">
    <text evidence="2">The sequence shown here is derived from an EMBL/GenBank/DDBJ whole genome shotgun (WGS) entry which is preliminary data.</text>
</comment>
<evidence type="ECO:0000313" key="3">
    <source>
        <dbReference type="Proteomes" id="UP000306378"/>
    </source>
</evidence>
<feature type="compositionally biased region" description="Basic and acidic residues" evidence="1">
    <location>
        <begin position="18"/>
        <end position="34"/>
    </location>
</feature>
<dbReference type="EMBL" id="VBUT01000014">
    <property type="protein sequence ID" value="TLF72909.1"/>
    <property type="molecule type" value="Genomic_DNA"/>
</dbReference>